<dbReference type="Gene3D" id="3.30.70.260">
    <property type="match status" value="2"/>
</dbReference>
<dbReference type="PANTHER" id="PTHR34875:SF6">
    <property type="entry name" value="UPF0237 PROTEIN MJ1558"/>
    <property type="match status" value="1"/>
</dbReference>
<dbReference type="PROSITE" id="PS51671">
    <property type="entry name" value="ACT"/>
    <property type="match status" value="1"/>
</dbReference>
<dbReference type="SUPFAM" id="SSF55021">
    <property type="entry name" value="ACT-like"/>
    <property type="match status" value="2"/>
</dbReference>
<keyword evidence="4" id="KW-1185">Reference proteome</keyword>
<proteinExistence type="predicted"/>
<dbReference type="RefSeq" id="WP_198571329.1">
    <property type="nucleotide sequence ID" value="NZ_CP066167.1"/>
</dbReference>
<dbReference type="GO" id="GO:0005737">
    <property type="term" value="C:cytoplasm"/>
    <property type="evidence" value="ECO:0007669"/>
    <property type="project" value="UniProtKB-SubCell"/>
</dbReference>
<name>A0A7T4R3Y3_9GAMM</name>
<dbReference type="Proteomes" id="UP000596063">
    <property type="component" value="Chromosome"/>
</dbReference>
<dbReference type="PANTHER" id="PTHR34875">
    <property type="entry name" value="UPF0237 PROTEIN MJ1558"/>
    <property type="match status" value="1"/>
</dbReference>
<dbReference type="KEGG" id="snan:I6N98_08410"/>
<sequence>MNTSLVFTFIGADRPGLVECVAEAIAQHGGSWQESRMIELAGQFAGIARVQLPQQQVPTLRTALEALAQQGLQVSFAADEAAADSRPARQSAFLKLIGNDRPGIVREVSRALLQRDINVTEMSSNISSAPMTGEPLFEASVAIDLPAEGELGNLEEALDAIAEALNIEIDLDSRPL</sequence>
<feature type="domain" description="ACT" evidence="2">
    <location>
        <begin position="93"/>
        <end position="172"/>
    </location>
</feature>
<comment type="subcellular location">
    <subcellularLocation>
        <location evidence="1">Cytoplasm</location>
    </subcellularLocation>
</comment>
<evidence type="ECO:0000259" key="2">
    <source>
        <dbReference type="PROSITE" id="PS51671"/>
    </source>
</evidence>
<keyword evidence="1" id="KW-0804">Transcription</keyword>
<dbReference type="Pfam" id="PF13740">
    <property type="entry name" value="ACT_6"/>
    <property type="match status" value="1"/>
</dbReference>
<accession>A0A7T4R3Y3</accession>
<gene>
    <name evidence="3" type="ORF">I6N98_08410</name>
</gene>
<protein>
    <recommendedName>
        <fullName evidence="1">Glycine cleavage system transcriptional repressor</fullName>
    </recommendedName>
</protein>
<keyword evidence="1" id="KW-0678">Repressor</keyword>
<dbReference type="InterPro" id="IPR016867">
    <property type="entry name" value="GcvR"/>
</dbReference>
<evidence type="ECO:0000313" key="3">
    <source>
        <dbReference type="EMBL" id="QQD19845.1"/>
    </source>
</evidence>
<dbReference type="InterPro" id="IPR002912">
    <property type="entry name" value="ACT_dom"/>
</dbReference>
<dbReference type="InterPro" id="IPR050990">
    <property type="entry name" value="UPF0237/GcvR_regulator"/>
</dbReference>
<dbReference type="InterPro" id="IPR045865">
    <property type="entry name" value="ACT-like_dom_sf"/>
</dbReference>
<dbReference type="GO" id="GO:0006355">
    <property type="term" value="P:regulation of DNA-templated transcription"/>
    <property type="evidence" value="ECO:0007669"/>
    <property type="project" value="UniProtKB-UniRule"/>
</dbReference>
<dbReference type="EMBL" id="CP066167">
    <property type="protein sequence ID" value="QQD19845.1"/>
    <property type="molecule type" value="Genomic_DNA"/>
</dbReference>
<keyword evidence="1" id="KW-0963">Cytoplasm</keyword>
<evidence type="ECO:0000256" key="1">
    <source>
        <dbReference type="PIRNR" id="PIRNR028103"/>
    </source>
</evidence>
<evidence type="ECO:0000313" key="4">
    <source>
        <dbReference type="Proteomes" id="UP000596063"/>
    </source>
</evidence>
<dbReference type="CDD" id="cd04869">
    <property type="entry name" value="ACT_GcvR_2"/>
    <property type="match status" value="1"/>
</dbReference>
<dbReference type="AlphaFoldDB" id="A0A7T4R3Y3"/>
<organism evidence="3 4">
    <name type="scientific">Spongiibacter nanhainus</name>
    <dbReference type="NCBI Taxonomy" id="2794344"/>
    <lineage>
        <taxon>Bacteria</taxon>
        <taxon>Pseudomonadati</taxon>
        <taxon>Pseudomonadota</taxon>
        <taxon>Gammaproteobacteria</taxon>
        <taxon>Cellvibrionales</taxon>
        <taxon>Spongiibacteraceae</taxon>
        <taxon>Spongiibacter</taxon>
    </lineage>
</organism>
<dbReference type="PIRSF" id="PIRSF028103">
    <property type="entry name" value="GcvR"/>
    <property type="match status" value="1"/>
</dbReference>
<reference evidence="3 4" key="1">
    <citation type="submission" date="2020-12" db="EMBL/GenBank/DDBJ databases">
        <authorList>
            <person name="Shan Y."/>
        </authorList>
    </citation>
    <scope>NUCLEOTIDE SEQUENCE [LARGE SCALE GENOMIC DNA]</scope>
    <source>
        <strain evidence="4">csc3.9</strain>
    </source>
</reference>